<dbReference type="Gene3D" id="2.80.10.50">
    <property type="match status" value="1"/>
</dbReference>
<evidence type="ECO:0000313" key="2">
    <source>
        <dbReference type="Proteomes" id="UP001054857"/>
    </source>
</evidence>
<keyword evidence="2" id="KW-1185">Reference proteome</keyword>
<feature type="non-terminal residue" evidence="1">
    <location>
        <position position="1"/>
    </location>
</feature>
<dbReference type="AlphaFoldDB" id="A0AAD3E5I2"/>
<gene>
    <name evidence="1" type="ORF">Agub_g15447</name>
</gene>
<evidence type="ECO:0000313" key="1">
    <source>
        <dbReference type="EMBL" id="GFR52824.1"/>
    </source>
</evidence>
<sequence>QPPSPPPPPVCPFNTTPAGAYNSSCSGCTLSNSCVLTCTSCTRTSGATVATSLNLQNCNPGWAFTNNDGQLGCSAYGSDLGPATWIYQQDGTAGRQVQVDFQVSKTQLMIPIAPHAEDWTQIWHVRLIDQANGLHVFHPAANSTLCWDVDHALQDSGAKVLLFPCLEPDGVSIAANRKFRIVQSCVPGEVHIIALHSGKCLDANLVTSDFAQHVCHYGANQRFRIQGSAQPGPGVVNPTFATAAAVQNCSS</sequence>
<proteinExistence type="predicted"/>
<dbReference type="InterPro" id="IPR036673">
    <property type="entry name" value="Cyanovirin-N_sf"/>
</dbReference>
<dbReference type="InterPro" id="IPR035992">
    <property type="entry name" value="Ricin_B-like_lectins"/>
</dbReference>
<accession>A0AAD3E5I2</accession>
<evidence type="ECO:0008006" key="3">
    <source>
        <dbReference type="Google" id="ProtNLM"/>
    </source>
</evidence>
<organism evidence="1 2">
    <name type="scientific">Astrephomene gubernaculifera</name>
    <dbReference type="NCBI Taxonomy" id="47775"/>
    <lineage>
        <taxon>Eukaryota</taxon>
        <taxon>Viridiplantae</taxon>
        <taxon>Chlorophyta</taxon>
        <taxon>core chlorophytes</taxon>
        <taxon>Chlorophyceae</taxon>
        <taxon>CS clade</taxon>
        <taxon>Chlamydomonadales</taxon>
        <taxon>Astrephomenaceae</taxon>
        <taxon>Astrephomene</taxon>
    </lineage>
</organism>
<comment type="caution">
    <text evidence="1">The sequence shown here is derived from an EMBL/GenBank/DDBJ whole genome shotgun (WGS) entry which is preliminary data.</text>
</comment>
<dbReference type="SUPFAM" id="SSF50370">
    <property type="entry name" value="Ricin B-like lectins"/>
    <property type="match status" value="1"/>
</dbReference>
<name>A0AAD3E5I2_9CHLO</name>
<dbReference type="CDD" id="cd00161">
    <property type="entry name" value="beta-trefoil_Ricin-like"/>
    <property type="match status" value="1"/>
</dbReference>
<protein>
    <recommendedName>
        <fullName evidence="3">Ricin B lectin domain-containing protein</fullName>
    </recommendedName>
</protein>
<dbReference type="Proteomes" id="UP001054857">
    <property type="component" value="Unassembled WGS sequence"/>
</dbReference>
<reference evidence="1 2" key="1">
    <citation type="journal article" date="2021" name="Sci. Rep.">
        <title>Genome sequencing of the multicellular alga Astrephomene provides insights into convergent evolution of germ-soma differentiation.</title>
        <authorList>
            <person name="Yamashita S."/>
            <person name="Yamamoto K."/>
            <person name="Matsuzaki R."/>
            <person name="Suzuki S."/>
            <person name="Yamaguchi H."/>
            <person name="Hirooka S."/>
            <person name="Minakuchi Y."/>
            <person name="Miyagishima S."/>
            <person name="Kawachi M."/>
            <person name="Toyoda A."/>
            <person name="Nozaki H."/>
        </authorList>
    </citation>
    <scope>NUCLEOTIDE SEQUENCE [LARGE SCALE GENOMIC DNA]</scope>
    <source>
        <strain evidence="1 2">NIES-4017</strain>
    </source>
</reference>
<feature type="non-terminal residue" evidence="1">
    <location>
        <position position="251"/>
    </location>
</feature>
<dbReference type="EMBL" id="BMAR01000072">
    <property type="protein sequence ID" value="GFR52824.1"/>
    <property type="molecule type" value="Genomic_DNA"/>
</dbReference>
<dbReference type="Gene3D" id="2.30.60.10">
    <property type="entry name" value="Cyanovirin-N"/>
    <property type="match status" value="1"/>
</dbReference>